<gene>
    <name evidence="1" type="ORF">FXF49_03855</name>
</gene>
<evidence type="ECO:0000313" key="1">
    <source>
        <dbReference type="EMBL" id="TYB33916.1"/>
    </source>
</evidence>
<proteinExistence type="predicted"/>
<dbReference type="Proteomes" id="UP000323337">
    <property type="component" value="Unassembled WGS sequence"/>
</dbReference>
<reference evidence="1 2" key="1">
    <citation type="submission" date="2019-08" db="EMBL/GenBank/DDBJ databases">
        <title>Genomic characterization of a novel candidate phylum (ARYD3) from a high temperature, high salinity tertiary oil reservoir in north central Oklahoma, USA.</title>
        <authorList>
            <person name="Youssef N.H."/>
            <person name="Yadav A."/>
            <person name="Elshahed M.S."/>
        </authorList>
    </citation>
    <scope>NUCLEOTIDE SEQUENCE [LARGE SCALE GENOMIC DNA]</scope>
    <source>
        <strain evidence="1">ARYD1</strain>
    </source>
</reference>
<protein>
    <submittedName>
        <fullName evidence="1">Uncharacterized protein</fullName>
    </submittedName>
</protein>
<dbReference type="EMBL" id="VSIV01000088">
    <property type="protein sequence ID" value="TYB33916.1"/>
    <property type="molecule type" value="Genomic_DNA"/>
</dbReference>
<comment type="caution">
    <text evidence="1">The sequence shown here is derived from an EMBL/GenBank/DDBJ whole genome shotgun (WGS) entry which is preliminary data.</text>
</comment>
<name>A0A5D0MLN4_FLESI</name>
<organism evidence="1 2">
    <name type="scientific">Flexistipes sinusarabici</name>
    <dbReference type="NCBI Taxonomy" id="2352"/>
    <lineage>
        <taxon>Bacteria</taxon>
        <taxon>Pseudomonadati</taxon>
        <taxon>Deferribacterota</taxon>
        <taxon>Deferribacteres</taxon>
        <taxon>Deferribacterales</taxon>
        <taxon>Flexistipitaceae</taxon>
        <taxon>Flexistipes</taxon>
    </lineage>
</organism>
<dbReference type="AlphaFoldDB" id="A0A5D0MLN4"/>
<sequence>MYNYQRILKDCFWDLDISVDDIKNIVKSGDAKKLNMLFEKILLNSTALFHDLEIFDKKQLKILLENYQIPQFNGEYAFRRKNMAEVYFFDKPLLIDELKWIA</sequence>
<dbReference type="RefSeq" id="WP_303700588.1">
    <property type="nucleotide sequence ID" value="NZ_VSIV01000088.1"/>
</dbReference>
<accession>A0A5D0MLN4</accession>
<evidence type="ECO:0000313" key="2">
    <source>
        <dbReference type="Proteomes" id="UP000323337"/>
    </source>
</evidence>